<organism evidence="1">
    <name type="scientific">marine sediment metagenome</name>
    <dbReference type="NCBI Taxonomy" id="412755"/>
    <lineage>
        <taxon>unclassified sequences</taxon>
        <taxon>metagenomes</taxon>
        <taxon>ecological metagenomes</taxon>
    </lineage>
</organism>
<evidence type="ECO:0000313" key="1">
    <source>
        <dbReference type="EMBL" id="KKK98429.1"/>
    </source>
</evidence>
<proteinExistence type="predicted"/>
<name>A0A0F9C7T3_9ZZZZ</name>
<comment type="caution">
    <text evidence="1">The sequence shown here is derived from an EMBL/GenBank/DDBJ whole genome shotgun (WGS) entry which is preliminary data.</text>
</comment>
<dbReference type="EMBL" id="LAZR01045622">
    <property type="protein sequence ID" value="KKK98429.1"/>
    <property type="molecule type" value="Genomic_DNA"/>
</dbReference>
<feature type="non-terminal residue" evidence="1">
    <location>
        <position position="301"/>
    </location>
</feature>
<dbReference type="AlphaFoldDB" id="A0A0F9C7T3"/>
<accession>A0A0F9C7T3</accession>
<reference evidence="1" key="1">
    <citation type="journal article" date="2015" name="Nature">
        <title>Complex archaea that bridge the gap between prokaryotes and eukaryotes.</title>
        <authorList>
            <person name="Spang A."/>
            <person name="Saw J.H."/>
            <person name="Jorgensen S.L."/>
            <person name="Zaremba-Niedzwiedzka K."/>
            <person name="Martijn J."/>
            <person name="Lind A.E."/>
            <person name="van Eijk R."/>
            <person name="Schleper C."/>
            <person name="Guy L."/>
            <person name="Ettema T.J."/>
        </authorList>
    </citation>
    <scope>NUCLEOTIDE SEQUENCE</scope>
</reference>
<sequence length="301" mass="36256">MEKTYDNKYDPIKNFLFFLFSIDDSYIHKEKIMENVQILVDEQELKKEISRQWIYLLGESENFDNLVDKFIKKRYIEWSKKLETFQNIKTDSEIKIFIEKNFSLSMLIRYENRSLSRNEILGFLEYKEPKIKDFYKGRHGKYLNFLIYDDNLLYITLHLKLKEYTTGTYGLLILISFWIEESEFFDAIDLRVINGNYGSSILCYKILNKLLSLGFRKLSLFEVSEYWKDKYYPNISNEWAKSLPHLFITEGMEIINENPVFLFEELASKLNQIDLVSWLGEQGFSTRQSRKISKYMFKQFD</sequence>
<gene>
    <name evidence="1" type="ORF">LCGC14_2642850</name>
</gene>
<protein>
    <submittedName>
        <fullName evidence="1">Uncharacterized protein</fullName>
    </submittedName>
</protein>